<proteinExistence type="predicted"/>
<evidence type="ECO:0000313" key="2">
    <source>
        <dbReference type="Proteomes" id="UP000307440"/>
    </source>
</evidence>
<keyword evidence="2" id="KW-1185">Reference proteome</keyword>
<dbReference type="OrthoDB" id="3068749at2759"/>
<name>A0A5C3KCD4_COPMA</name>
<evidence type="ECO:0000313" key="1">
    <source>
        <dbReference type="EMBL" id="TFK17512.1"/>
    </source>
</evidence>
<reference evidence="1 2" key="1">
    <citation type="journal article" date="2019" name="Nat. Ecol. Evol.">
        <title>Megaphylogeny resolves global patterns of mushroom evolution.</title>
        <authorList>
            <person name="Varga T."/>
            <person name="Krizsan K."/>
            <person name="Foldi C."/>
            <person name="Dima B."/>
            <person name="Sanchez-Garcia M."/>
            <person name="Sanchez-Ramirez S."/>
            <person name="Szollosi G.J."/>
            <person name="Szarkandi J.G."/>
            <person name="Papp V."/>
            <person name="Albert L."/>
            <person name="Andreopoulos W."/>
            <person name="Angelini C."/>
            <person name="Antonin V."/>
            <person name="Barry K.W."/>
            <person name="Bougher N.L."/>
            <person name="Buchanan P."/>
            <person name="Buyck B."/>
            <person name="Bense V."/>
            <person name="Catcheside P."/>
            <person name="Chovatia M."/>
            <person name="Cooper J."/>
            <person name="Damon W."/>
            <person name="Desjardin D."/>
            <person name="Finy P."/>
            <person name="Geml J."/>
            <person name="Haridas S."/>
            <person name="Hughes K."/>
            <person name="Justo A."/>
            <person name="Karasinski D."/>
            <person name="Kautmanova I."/>
            <person name="Kiss B."/>
            <person name="Kocsube S."/>
            <person name="Kotiranta H."/>
            <person name="LaButti K.M."/>
            <person name="Lechner B.E."/>
            <person name="Liimatainen K."/>
            <person name="Lipzen A."/>
            <person name="Lukacs Z."/>
            <person name="Mihaltcheva S."/>
            <person name="Morgado L.N."/>
            <person name="Niskanen T."/>
            <person name="Noordeloos M.E."/>
            <person name="Ohm R.A."/>
            <person name="Ortiz-Santana B."/>
            <person name="Ovrebo C."/>
            <person name="Racz N."/>
            <person name="Riley R."/>
            <person name="Savchenko A."/>
            <person name="Shiryaev A."/>
            <person name="Soop K."/>
            <person name="Spirin V."/>
            <person name="Szebenyi C."/>
            <person name="Tomsovsky M."/>
            <person name="Tulloss R.E."/>
            <person name="Uehling J."/>
            <person name="Grigoriev I.V."/>
            <person name="Vagvolgyi C."/>
            <person name="Papp T."/>
            <person name="Martin F.M."/>
            <person name="Miettinen O."/>
            <person name="Hibbett D.S."/>
            <person name="Nagy L.G."/>
        </authorList>
    </citation>
    <scope>NUCLEOTIDE SEQUENCE [LARGE SCALE GENOMIC DNA]</scope>
    <source>
        <strain evidence="1 2">CBS 121175</strain>
    </source>
</reference>
<accession>A0A5C3KCD4</accession>
<gene>
    <name evidence="1" type="ORF">FA15DRAFT_710723</name>
</gene>
<dbReference type="AlphaFoldDB" id="A0A5C3KCD4"/>
<organism evidence="1 2">
    <name type="scientific">Coprinopsis marcescibilis</name>
    <name type="common">Agaric fungus</name>
    <name type="synonym">Psathyrella marcescibilis</name>
    <dbReference type="NCBI Taxonomy" id="230819"/>
    <lineage>
        <taxon>Eukaryota</taxon>
        <taxon>Fungi</taxon>
        <taxon>Dikarya</taxon>
        <taxon>Basidiomycota</taxon>
        <taxon>Agaricomycotina</taxon>
        <taxon>Agaricomycetes</taxon>
        <taxon>Agaricomycetidae</taxon>
        <taxon>Agaricales</taxon>
        <taxon>Agaricineae</taxon>
        <taxon>Psathyrellaceae</taxon>
        <taxon>Coprinopsis</taxon>
    </lineage>
</organism>
<dbReference type="Proteomes" id="UP000307440">
    <property type="component" value="Unassembled WGS sequence"/>
</dbReference>
<dbReference type="EMBL" id="ML210499">
    <property type="protein sequence ID" value="TFK17512.1"/>
    <property type="molecule type" value="Genomic_DNA"/>
</dbReference>
<protein>
    <submittedName>
        <fullName evidence="1">Uncharacterized protein</fullName>
    </submittedName>
</protein>
<sequence>MHSTSRARSVWVALLHRYYLTGFPRPFLLPKPLEHCTSSELEALITGWFKDVRDFSNEFSPPRTSILPSFQQKRNLSIIGHIPGSRFMLHSARNGSIYYQDLQNYTGTPPTLLIESPFHSTVTESPVRVRLSFEPLLPLGPGFQSHEALEDQWFPRSLNLVVIWDEFGTSYPTVHETVIEVWTLSAQIVGGELTEYFSERSPMACLDVATTAIALLNWAGLTKGSFPCERVNFQVLSAKYLVFLPQGYIMQVHDHAVNIWKLSQGTRSTPFQEAKICPSSDFIIFRRFTPFFVRESIRIVMPTIGGLSGEAGSRGISTL</sequence>